<name>A0A521BQ60_9BACL</name>
<gene>
    <name evidence="2" type="ORF">SAMN06264849_102258</name>
</gene>
<dbReference type="RefSeq" id="WP_142504559.1">
    <property type="nucleotide sequence ID" value="NZ_FXTI01000002.1"/>
</dbReference>
<keyword evidence="3" id="KW-1185">Reference proteome</keyword>
<organism evidence="2 3">
    <name type="scientific">Melghirimyces algeriensis</name>
    <dbReference type="NCBI Taxonomy" id="910412"/>
    <lineage>
        <taxon>Bacteria</taxon>
        <taxon>Bacillati</taxon>
        <taxon>Bacillota</taxon>
        <taxon>Bacilli</taxon>
        <taxon>Bacillales</taxon>
        <taxon>Thermoactinomycetaceae</taxon>
        <taxon>Melghirimyces</taxon>
    </lineage>
</organism>
<reference evidence="2 3" key="1">
    <citation type="submission" date="2017-05" db="EMBL/GenBank/DDBJ databases">
        <authorList>
            <person name="Varghese N."/>
            <person name="Submissions S."/>
        </authorList>
    </citation>
    <scope>NUCLEOTIDE SEQUENCE [LARGE SCALE GENOMIC DNA]</scope>
    <source>
        <strain evidence="2 3">DSM 45474</strain>
    </source>
</reference>
<keyword evidence="1" id="KW-1133">Transmembrane helix</keyword>
<sequence length="93" mass="10463">MEEIKAWLISHPFVSYLVIVALTAVVYKVAFARRLPILKSLVVYLVLALGCVLLWVMFYLQFPIVEILVITLIMIALARIRMGAGAQKKADSE</sequence>
<dbReference type="EMBL" id="FXTI01000002">
    <property type="protein sequence ID" value="SMO48891.1"/>
    <property type="molecule type" value="Genomic_DNA"/>
</dbReference>
<dbReference type="InterPro" id="IPR025620">
    <property type="entry name" value="YlaH"/>
</dbReference>
<accession>A0A521BQ60</accession>
<keyword evidence="1" id="KW-0812">Transmembrane</keyword>
<feature type="transmembrane region" description="Helical" evidence="1">
    <location>
        <begin position="6"/>
        <end position="29"/>
    </location>
</feature>
<dbReference type="Pfam" id="PF14036">
    <property type="entry name" value="YlaH"/>
    <property type="match status" value="1"/>
</dbReference>
<dbReference type="AlphaFoldDB" id="A0A521BQ60"/>
<dbReference type="OrthoDB" id="2680377at2"/>
<keyword evidence="1" id="KW-0472">Membrane</keyword>
<feature type="transmembrane region" description="Helical" evidence="1">
    <location>
        <begin position="41"/>
        <end position="58"/>
    </location>
</feature>
<evidence type="ECO:0000256" key="1">
    <source>
        <dbReference type="SAM" id="Phobius"/>
    </source>
</evidence>
<dbReference type="Proteomes" id="UP000315636">
    <property type="component" value="Unassembled WGS sequence"/>
</dbReference>
<evidence type="ECO:0000313" key="2">
    <source>
        <dbReference type="EMBL" id="SMO48891.1"/>
    </source>
</evidence>
<feature type="transmembrane region" description="Helical" evidence="1">
    <location>
        <begin position="64"/>
        <end position="80"/>
    </location>
</feature>
<protein>
    <submittedName>
        <fullName evidence="2">YlaH-like protein</fullName>
    </submittedName>
</protein>
<evidence type="ECO:0000313" key="3">
    <source>
        <dbReference type="Proteomes" id="UP000315636"/>
    </source>
</evidence>
<proteinExistence type="predicted"/>